<protein>
    <submittedName>
        <fullName evidence="2">Uncharacterized protein</fullName>
    </submittedName>
</protein>
<keyword evidence="1" id="KW-0812">Transmembrane</keyword>
<feature type="transmembrane region" description="Helical" evidence="1">
    <location>
        <begin position="211"/>
        <end position="231"/>
    </location>
</feature>
<evidence type="ECO:0000256" key="1">
    <source>
        <dbReference type="SAM" id="Phobius"/>
    </source>
</evidence>
<feature type="transmembrane region" description="Helical" evidence="1">
    <location>
        <begin position="76"/>
        <end position="97"/>
    </location>
</feature>
<evidence type="ECO:0000313" key="2">
    <source>
        <dbReference type="EMBL" id="CAD9615936.1"/>
    </source>
</evidence>
<dbReference type="EMBL" id="HBGW01067094">
    <property type="protein sequence ID" value="CAD9615936.1"/>
    <property type="molecule type" value="Transcribed_RNA"/>
</dbReference>
<accession>A0A7S2LUA2</accession>
<dbReference type="AlphaFoldDB" id="A0A7S2LUA2"/>
<feature type="transmembrane region" description="Helical" evidence="1">
    <location>
        <begin position="155"/>
        <end position="175"/>
    </location>
</feature>
<feature type="transmembrane region" description="Helical" evidence="1">
    <location>
        <begin position="463"/>
        <end position="483"/>
    </location>
</feature>
<sequence>MAMAVAVRPRAPLFLVEVAMPPCATRLAMGLWLCLVLAFAVGLATGSEAINDGEVCYTRDVACWARLELLRPGRLILQPTGQVTLAGFLALCAIVLLTPMCGPVFLTIATALAPGACALCLPLLSTRAAEIGTPGRARDDPGFGNGMLGQLNSGHAMGCMVLACFPVLSRLQLAASPFREPNPWCRGLLWGATVSFWGWLIAVGFCVRKGPLLGDALFAAHISLLVAYKILQLQRGAALDRCLQAGLVGLTVSAWAIVLCDSLALARPDTTSLPWLDTWRYYLHCMGVVWMSWLAIRPSLLGADFLGATPFEALGQIIQGSYSAPDYGAMQAETGYVPECQWVDTAWESCWNVCGVVVPIAVLFSMPWQAQIGFARWPPPMPCDYPKGIVVSKSSLSGYIEAPECMAMLAAAMSCTFANFWRHLDSAARRPASVSVQETACSADQGRRPSASWLHEEAWRGQACVLFCFEVFFGLFMAMTFSFQPLPHIYFTTAFGACAAVLGCWIVFADRRLRNLWWMPCLFVVALVMSFVVACIGWTYGADARLPEHLIVPYPGSPTDDNLFWLCEVTSLSLTCSIASLANTWAEGPGSPGKPTVREA</sequence>
<keyword evidence="1" id="KW-0472">Membrane</keyword>
<reference evidence="2" key="1">
    <citation type="submission" date="2021-01" db="EMBL/GenBank/DDBJ databases">
        <authorList>
            <person name="Corre E."/>
            <person name="Pelletier E."/>
            <person name="Niang G."/>
            <person name="Scheremetjew M."/>
            <person name="Finn R."/>
            <person name="Kale V."/>
            <person name="Holt S."/>
            <person name="Cochrane G."/>
            <person name="Meng A."/>
            <person name="Brown T."/>
            <person name="Cohen L."/>
        </authorList>
    </citation>
    <scope>NUCLEOTIDE SEQUENCE</scope>
    <source>
        <strain evidence="2">RCC3387</strain>
    </source>
</reference>
<name>A0A7S2LUA2_9DINO</name>
<organism evidence="2">
    <name type="scientific">Zooxanthella nutricula</name>
    <dbReference type="NCBI Taxonomy" id="1333877"/>
    <lineage>
        <taxon>Eukaryota</taxon>
        <taxon>Sar</taxon>
        <taxon>Alveolata</taxon>
        <taxon>Dinophyceae</taxon>
        <taxon>Peridiniales</taxon>
        <taxon>Peridiniales incertae sedis</taxon>
        <taxon>Zooxanthella</taxon>
    </lineage>
</organism>
<feature type="transmembrane region" description="Helical" evidence="1">
    <location>
        <begin position="516"/>
        <end position="540"/>
    </location>
</feature>
<gene>
    <name evidence="2" type="ORF">BRAN1462_LOCUS42799</name>
</gene>
<feature type="transmembrane region" description="Helical" evidence="1">
    <location>
        <begin position="104"/>
        <end position="124"/>
    </location>
</feature>
<feature type="transmembrane region" description="Helical" evidence="1">
    <location>
        <begin position="489"/>
        <end position="509"/>
    </location>
</feature>
<proteinExistence type="predicted"/>
<feature type="transmembrane region" description="Helical" evidence="1">
    <location>
        <begin position="187"/>
        <end position="205"/>
    </location>
</feature>
<keyword evidence="1" id="KW-1133">Transmembrane helix</keyword>